<protein>
    <submittedName>
        <fullName evidence="1">Uncharacterized protein</fullName>
    </submittedName>
</protein>
<accession>G7VC76</accession>
<reference evidence="1 2" key="1">
    <citation type="journal article" date="2012" name="J. Bacteriol.">
        <title>Complete genome sequence of strain 1860, a crenarchaeon of the genus pyrobaculum able to grow with various electron acceptors.</title>
        <authorList>
            <person name="Mardanov A.V."/>
            <person name="Gumerov V.M."/>
            <person name="Slobodkina G.B."/>
            <person name="Beletsky A.V."/>
            <person name="Bonch-Osmolovskaya E.A."/>
            <person name="Ravin N.V."/>
            <person name="Skryabin K.G."/>
        </authorList>
    </citation>
    <scope>NUCLEOTIDE SEQUENCE [LARGE SCALE GENOMIC DNA]</scope>
    <source>
        <strain evidence="1 2">1860</strain>
    </source>
</reference>
<evidence type="ECO:0000313" key="1">
    <source>
        <dbReference type="EMBL" id="AET33762.1"/>
    </source>
</evidence>
<dbReference type="Proteomes" id="UP000005867">
    <property type="component" value="Chromosome"/>
</dbReference>
<evidence type="ECO:0000313" key="2">
    <source>
        <dbReference type="Proteomes" id="UP000005867"/>
    </source>
</evidence>
<dbReference type="AlphaFoldDB" id="G7VC76"/>
<gene>
    <name evidence="1" type="ORF">P186_2376</name>
</gene>
<name>G7VC76_9CREN</name>
<dbReference type="EMBL" id="CP003098">
    <property type="protein sequence ID" value="AET33762.1"/>
    <property type="molecule type" value="Genomic_DNA"/>
</dbReference>
<proteinExistence type="predicted"/>
<dbReference type="eggNOG" id="arCOG07005">
    <property type="taxonomic scope" value="Archaea"/>
</dbReference>
<dbReference type="STRING" id="1104324.P186_2376"/>
<sequence>MIYVGRVRRFPKEAAEERLEKIIIMSARLGRNVIWPSDDVFTLRGLEPHKRYRVRLMDGVYVVDELL</sequence>
<organism evidence="1 2">
    <name type="scientific">Pyrobaculum ferrireducens</name>
    <dbReference type="NCBI Taxonomy" id="1104324"/>
    <lineage>
        <taxon>Archaea</taxon>
        <taxon>Thermoproteota</taxon>
        <taxon>Thermoprotei</taxon>
        <taxon>Thermoproteales</taxon>
        <taxon>Thermoproteaceae</taxon>
        <taxon>Pyrobaculum</taxon>
    </lineage>
</organism>
<dbReference type="BioCyc" id="PSP1104324:GJSN-2322-MONOMER"/>
<dbReference type="KEGG" id="pyr:P186_2376"/>
<keyword evidence="2" id="KW-1185">Reference proteome</keyword>
<dbReference type="HOGENOM" id="CLU_2893393_0_0_2"/>